<feature type="transmembrane region" description="Helical" evidence="7">
    <location>
        <begin position="236"/>
        <end position="254"/>
    </location>
</feature>
<keyword evidence="4 7" id="KW-1133">Transmembrane helix</keyword>
<comment type="subcellular location">
    <subcellularLocation>
        <location evidence="1">Cell membrane</location>
        <topology evidence="1">Multi-pass membrane protein</topology>
    </subcellularLocation>
</comment>
<feature type="transmembrane region" description="Helical" evidence="7">
    <location>
        <begin position="428"/>
        <end position="453"/>
    </location>
</feature>
<evidence type="ECO:0000313" key="10">
    <source>
        <dbReference type="Proteomes" id="UP000676194"/>
    </source>
</evidence>
<dbReference type="Pfam" id="PF12698">
    <property type="entry name" value="ABC2_membrane_3"/>
    <property type="match status" value="1"/>
</dbReference>
<feature type="transmembrane region" description="Helical" evidence="7">
    <location>
        <begin position="198"/>
        <end position="216"/>
    </location>
</feature>
<sequence>MSDTQMLAAPPPELAPSQSVDETPGVSRILGMFGLAVATAGVGVILANQIAGPRLVGSPGGAIGATLGLLAALYAALRETDKTVLRSYAFLGLGLILLSGVIVIPSAERFPLYGWPGLLVGLCFLLCLTRKEDDPGFLKPILSVILGLGIIFSTLALVGGALYPNFLLQFGVILSILGLLYLAGYLGQIGTTTATGYLAARVIGYAGLGFLLFGLVRSILPYVGVKTLSYYTMPQGIYLMVFGALYALVGLGSCSDNRVLVIARRELAAYFYSPIAYLIFAGMIIIGAINFTMYFFNFFDQFGRPVPVIEPIVGNYLMNISGAIVVVFIVPAMTMRIIAEEKRTGSFEVLMGAPITELSVVLGKFLAAWIFFMAAWIPFALYLLPFRVAFDDPFDYRPIIGFYISLGFIGAGFVSMGIFFSSLTKNQIIAAVLTFAGMLFFLLIVLTTSYVLIPELLRRVLNKLAFWSTLSEAIQGRLYLRDLVVHASLTVFWLFLTVKSLESRKWS</sequence>
<keyword evidence="2" id="KW-1003">Cell membrane</keyword>
<dbReference type="AlphaFoldDB" id="A0A8E6ETC5"/>
<protein>
    <submittedName>
        <fullName evidence="9">ABC transporter permease</fullName>
    </submittedName>
</protein>
<evidence type="ECO:0000256" key="4">
    <source>
        <dbReference type="ARBA" id="ARBA00022989"/>
    </source>
</evidence>
<feature type="region of interest" description="Disordered" evidence="6">
    <location>
        <begin position="1"/>
        <end position="20"/>
    </location>
</feature>
<dbReference type="GO" id="GO:0005886">
    <property type="term" value="C:plasma membrane"/>
    <property type="evidence" value="ECO:0007669"/>
    <property type="project" value="UniProtKB-SubCell"/>
</dbReference>
<evidence type="ECO:0000256" key="5">
    <source>
        <dbReference type="ARBA" id="ARBA00023136"/>
    </source>
</evidence>
<feature type="transmembrane region" description="Helical" evidence="7">
    <location>
        <begin position="88"/>
        <end position="107"/>
    </location>
</feature>
<dbReference type="KEGG" id="tsph:KIH39_13600"/>
<evidence type="ECO:0000313" key="9">
    <source>
        <dbReference type="EMBL" id="QVL29905.1"/>
    </source>
</evidence>
<evidence type="ECO:0000259" key="8">
    <source>
        <dbReference type="Pfam" id="PF12698"/>
    </source>
</evidence>
<evidence type="ECO:0000256" key="3">
    <source>
        <dbReference type="ARBA" id="ARBA00022692"/>
    </source>
</evidence>
<organism evidence="9 10">
    <name type="scientific">Telmatocola sphagniphila</name>
    <dbReference type="NCBI Taxonomy" id="1123043"/>
    <lineage>
        <taxon>Bacteria</taxon>
        <taxon>Pseudomonadati</taxon>
        <taxon>Planctomycetota</taxon>
        <taxon>Planctomycetia</taxon>
        <taxon>Gemmatales</taxon>
        <taxon>Gemmataceae</taxon>
    </lineage>
</organism>
<dbReference type="EMBL" id="CP074694">
    <property type="protein sequence ID" value="QVL29905.1"/>
    <property type="molecule type" value="Genomic_DNA"/>
</dbReference>
<dbReference type="GO" id="GO:0140359">
    <property type="term" value="F:ABC-type transporter activity"/>
    <property type="evidence" value="ECO:0007669"/>
    <property type="project" value="InterPro"/>
</dbReference>
<dbReference type="Proteomes" id="UP000676194">
    <property type="component" value="Chromosome"/>
</dbReference>
<feature type="transmembrane region" description="Helical" evidence="7">
    <location>
        <begin position="399"/>
        <end position="421"/>
    </location>
</feature>
<dbReference type="InterPro" id="IPR051449">
    <property type="entry name" value="ABC-2_transporter_component"/>
</dbReference>
<feature type="transmembrane region" description="Helical" evidence="7">
    <location>
        <begin position="275"/>
        <end position="296"/>
    </location>
</feature>
<feature type="transmembrane region" description="Helical" evidence="7">
    <location>
        <begin position="113"/>
        <end position="129"/>
    </location>
</feature>
<proteinExistence type="predicted"/>
<evidence type="ECO:0000256" key="2">
    <source>
        <dbReference type="ARBA" id="ARBA00022475"/>
    </source>
</evidence>
<evidence type="ECO:0000256" key="1">
    <source>
        <dbReference type="ARBA" id="ARBA00004651"/>
    </source>
</evidence>
<feature type="transmembrane region" description="Helical" evidence="7">
    <location>
        <begin position="316"/>
        <end position="339"/>
    </location>
</feature>
<gene>
    <name evidence="9" type="ORF">KIH39_13600</name>
</gene>
<dbReference type="PANTHER" id="PTHR30294:SF29">
    <property type="entry name" value="MULTIDRUG ABC TRANSPORTER PERMEASE YBHS-RELATED"/>
    <property type="match status" value="1"/>
</dbReference>
<dbReference type="RefSeq" id="WP_213493787.1">
    <property type="nucleotide sequence ID" value="NZ_CP074694.1"/>
</dbReference>
<feature type="transmembrane region" description="Helical" evidence="7">
    <location>
        <begin position="56"/>
        <end position="76"/>
    </location>
</feature>
<feature type="transmembrane region" description="Helical" evidence="7">
    <location>
        <begin position="166"/>
        <end position="186"/>
    </location>
</feature>
<evidence type="ECO:0000256" key="7">
    <source>
        <dbReference type="SAM" id="Phobius"/>
    </source>
</evidence>
<name>A0A8E6ETC5_9BACT</name>
<reference evidence="9" key="1">
    <citation type="submission" date="2021-05" db="EMBL/GenBank/DDBJ databases">
        <title>Complete genome sequence of the cellulolytic planctomycete Telmatocola sphagniphila SP2T and characterization of the first cellulase from planctomycetes.</title>
        <authorList>
            <person name="Rakitin A.L."/>
            <person name="Beletsky A.V."/>
            <person name="Naumoff D.G."/>
            <person name="Kulichevskaya I.S."/>
            <person name="Mardanov A.V."/>
            <person name="Ravin N.V."/>
            <person name="Dedysh S.N."/>
        </authorList>
    </citation>
    <scope>NUCLEOTIDE SEQUENCE</scope>
    <source>
        <strain evidence="9">SP2T</strain>
    </source>
</reference>
<feature type="transmembrane region" description="Helical" evidence="7">
    <location>
        <begin position="141"/>
        <end position="160"/>
    </location>
</feature>
<feature type="transmembrane region" description="Helical" evidence="7">
    <location>
        <begin position="360"/>
        <end position="379"/>
    </location>
</feature>
<accession>A0A8E6ETC5</accession>
<keyword evidence="3 7" id="KW-0812">Transmembrane</keyword>
<dbReference type="InterPro" id="IPR013525">
    <property type="entry name" value="ABC2_TM"/>
</dbReference>
<feature type="domain" description="ABC-2 type transporter transmembrane" evidence="8">
    <location>
        <begin position="313"/>
        <end position="461"/>
    </location>
</feature>
<evidence type="ECO:0000256" key="6">
    <source>
        <dbReference type="SAM" id="MobiDB-lite"/>
    </source>
</evidence>
<feature type="transmembrane region" description="Helical" evidence="7">
    <location>
        <begin position="29"/>
        <end position="50"/>
    </location>
</feature>
<keyword evidence="5 7" id="KW-0472">Membrane</keyword>
<dbReference type="PANTHER" id="PTHR30294">
    <property type="entry name" value="MEMBRANE COMPONENT OF ABC TRANSPORTER YHHJ-RELATED"/>
    <property type="match status" value="1"/>
</dbReference>
<keyword evidence="10" id="KW-1185">Reference proteome</keyword>